<gene>
    <name evidence="2" type="ORF">MNOR_LOCUS32551</name>
</gene>
<evidence type="ECO:0000313" key="3">
    <source>
        <dbReference type="Proteomes" id="UP001497623"/>
    </source>
</evidence>
<feature type="transmembrane region" description="Helical" evidence="1">
    <location>
        <begin position="72"/>
        <end position="94"/>
    </location>
</feature>
<keyword evidence="1" id="KW-0812">Transmembrane</keyword>
<name>A0AAV2S5K3_MEGNR</name>
<dbReference type="AlphaFoldDB" id="A0AAV2S5K3"/>
<evidence type="ECO:0000313" key="2">
    <source>
        <dbReference type="EMBL" id="CAL4160800.1"/>
    </source>
</evidence>
<keyword evidence="1" id="KW-1133">Transmembrane helix</keyword>
<protein>
    <submittedName>
        <fullName evidence="2">Uncharacterized protein</fullName>
    </submittedName>
</protein>
<organism evidence="2 3">
    <name type="scientific">Meganyctiphanes norvegica</name>
    <name type="common">Northern krill</name>
    <name type="synonym">Thysanopoda norvegica</name>
    <dbReference type="NCBI Taxonomy" id="48144"/>
    <lineage>
        <taxon>Eukaryota</taxon>
        <taxon>Metazoa</taxon>
        <taxon>Ecdysozoa</taxon>
        <taxon>Arthropoda</taxon>
        <taxon>Crustacea</taxon>
        <taxon>Multicrustacea</taxon>
        <taxon>Malacostraca</taxon>
        <taxon>Eumalacostraca</taxon>
        <taxon>Eucarida</taxon>
        <taxon>Euphausiacea</taxon>
        <taxon>Euphausiidae</taxon>
        <taxon>Meganyctiphanes</taxon>
    </lineage>
</organism>
<keyword evidence="3" id="KW-1185">Reference proteome</keyword>
<proteinExistence type="predicted"/>
<comment type="caution">
    <text evidence="2">The sequence shown here is derived from an EMBL/GenBank/DDBJ whole genome shotgun (WGS) entry which is preliminary data.</text>
</comment>
<keyword evidence="1" id="KW-0472">Membrane</keyword>
<sequence>MASPQCDSSYDLYNITILCGSHTTLPALRRSIPSVTPYMIYYIIVCDNSFAALAAFMWLLPGVTCHMIHKPTFLRETFVTYIACIGMISLQYYYLYESLDCC</sequence>
<evidence type="ECO:0000256" key="1">
    <source>
        <dbReference type="SAM" id="Phobius"/>
    </source>
</evidence>
<reference evidence="2 3" key="1">
    <citation type="submission" date="2024-05" db="EMBL/GenBank/DDBJ databases">
        <authorList>
            <person name="Wallberg A."/>
        </authorList>
    </citation>
    <scope>NUCLEOTIDE SEQUENCE [LARGE SCALE GENOMIC DNA]</scope>
</reference>
<feature type="transmembrane region" description="Helical" evidence="1">
    <location>
        <begin position="39"/>
        <end position="60"/>
    </location>
</feature>
<dbReference type="EMBL" id="CAXKWB010044516">
    <property type="protein sequence ID" value="CAL4160800.1"/>
    <property type="molecule type" value="Genomic_DNA"/>
</dbReference>
<accession>A0AAV2S5K3</accession>
<dbReference type="Proteomes" id="UP001497623">
    <property type="component" value="Unassembled WGS sequence"/>
</dbReference>